<feature type="signal peptide" evidence="5">
    <location>
        <begin position="1"/>
        <end position="31"/>
    </location>
</feature>
<dbReference type="InterPro" id="IPR000914">
    <property type="entry name" value="SBP_5_dom"/>
</dbReference>
<dbReference type="Gene3D" id="3.90.76.10">
    <property type="entry name" value="Dipeptide-binding Protein, Domain 1"/>
    <property type="match status" value="1"/>
</dbReference>
<comment type="caution">
    <text evidence="7">The sequence shown here is derived from an EMBL/GenBank/DDBJ whole genome shotgun (WGS) entry which is preliminary data.</text>
</comment>
<evidence type="ECO:0000256" key="3">
    <source>
        <dbReference type="ARBA" id="ARBA00022448"/>
    </source>
</evidence>
<dbReference type="PANTHER" id="PTHR30290">
    <property type="entry name" value="PERIPLASMIC BINDING COMPONENT OF ABC TRANSPORTER"/>
    <property type="match status" value="1"/>
</dbReference>
<proteinExistence type="inferred from homology"/>
<dbReference type="InterPro" id="IPR039424">
    <property type="entry name" value="SBP_5"/>
</dbReference>
<dbReference type="GO" id="GO:0015833">
    <property type="term" value="P:peptide transport"/>
    <property type="evidence" value="ECO:0007669"/>
    <property type="project" value="TreeGrafter"/>
</dbReference>
<dbReference type="InterPro" id="IPR030678">
    <property type="entry name" value="Peptide/Ni-bd"/>
</dbReference>
<dbReference type="Pfam" id="PF00496">
    <property type="entry name" value="SBP_bac_5"/>
    <property type="match status" value="1"/>
</dbReference>
<dbReference type="PIRSF" id="PIRSF002741">
    <property type="entry name" value="MppA"/>
    <property type="match status" value="1"/>
</dbReference>
<dbReference type="SUPFAM" id="SSF53850">
    <property type="entry name" value="Periplasmic binding protein-like II"/>
    <property type="match status" value="1"/>
</dbReference>
<dbReference type="GO" id="GO:0043190">
    <property type="term" value="C:ATP-binding cassette (ABC) transporter complex"/>
    <property type="evidence" value="ECO:0007669"/>
    <property type="project" value="InterPro"/>
</dbReference>
<dbReference type="PANTHER" id="PTHR30290:SF9">
    <property type="entry name" value="OLIGOPEPTIDE-BINDING PROTEIN APPA"/>
    <property type="match status" value="1"/>
</dbReference>
<comment type="similarity">
    <text evidence="2">Belongs to the bacterial solute-binding protein 5 family.</text>
</comment>
<evidence type="ECO:0000313" key="8">
    <source>
        <dbReference type="Proteomes" id="UP000322110"/>
    </source>
</evidence>
<keyword evidence="3" id="KW-0813">Transport</keyword>
<feature type="domain" description="Solute-binding protein family 5" evidence="6">
    <location>
        <begin position="75"/>
        <end position="443"/>
    </location>
</feature>
<dbReference type="Gene3D" id="3.40.190.10">
    <property type="entry name" value="Periplasmic binding protein-like II"/>
    <property type="match status" value="1"/>
</dbReference>
<name>A0A5B2TFU3_9PROT</name>
<gene>
    <name evidence="7" type="ORF">F0Q34_08810</name>
</gene>
<dbReference type="CDD" id="cd08498">
    <property type="entry name" value="PBP2_NikA_DppA_OppA_like_2"/>
    <property type="match status" value="1"/>
</dbReference>
<evidence type="ECO:0000259" key="6">
    <source>
        <dbReference type="Pfam" id="PF00496"/>
    </source>
</evidence>
<dbReference type="RefSeq" id="WP_149811845.1">
    <property type="nucleotide sequence ID" value="NZ_VUKA01000003.1"/>
</dbReference>
<evidence type="ECO:0000256" key="1">
    <source>
        <dbReference type="ARBA" id="ARBA00004418"/>
    </source>
</evidence>
<protein>
    <submittedName>
        <fullName evidence="7">ABC transporter substrate-binding protein</fullName>
    </submittedName>
</protein>
<dbReference type="OrthoDB" id="9773508at2"/>
<evidence type="ECO:0000256" key="2">
    <source>
        <dbReference type="ARBA" id="ARBA00005695"/>
    </source>
</evidence>
<sequence length="533" mass="58405">MNSLIPKSRAALLAGTFALAALVLPPRMAGAQDLTIAIGGSVTSLDPHFYNASPNHSAAAHFFERLTDFDSNAQLRPALAESWKPVAPDVWEFKLRPGVKWHDGRDFTADDVAFTIERAPNVPGSPGGFGAFVRGVKRVEIVDPLTIRFHTPGPYPLLPVDFASLFIVSRHVGEGASTDEYNSGKAVVGTGPYRFSSYTPGNRVQMTRNDNYWGGKPDWASVDFRIISNPGARTAAMLSGDVDIIDTVPTSDIPKLKQDPKLQVTSVQGLRLIYLAADRSRDENPVFVTDNDGKPLPKNPFNDLRVRRALSIAINREALAERVMEGTAKPAGQWLPPGTYSYNPDVKVPAYDIDGAKKLLAEAGFPQGFKLTLHTPNDRYPNDAKTAQAVAQMWTRAGVQTTVEALPWSTYSVRSNRQEFGIRLLGWGSLTGEGSYALVNIMGTYSQETRFGANNSGRYSNPELDALTVKATSTLDDAEREKLLQQAVKLAMDDVALFPLHQLVNTWAVKKGLKHEPRMDERTRAMDIKPGES</sequence>
<keyword evidence="4 5" id="KW-0732">Signal</keyword>
<comment type="subcellular location">
    <subcellularLocation>
        <location evidence="1">Periplasm</location>
    </subcellularLocation>
</comment>
<organism evidence="7 8">
    <name type="scientific">Teichococcus oryzae</name>
    <dbReference type="NCBI Taxonomy" id="1608942"/>
    <lineage>
        <taxon>Bacteria</taxon>
        <taxon>Pseudomonadati</taxon>
        <taxon>Pseudomonadota</taxon>
        <taxon>Alphaproteobacteria</taxon>
        <taxon>Acetobacterales</taxon>
        <taxon>Roseomonadaceae</taxon>
        <taxon>Roseomonas</taxon>
    </lineage>
</organism>
<dbReference type="GO" id="GO:1904680">
    <property type="term" value="F:peptide transmembrane transporter activity"/>
    <property type="evidence" value="ECO:0007669"/>
    <property type="project" value="TreeGrafter"/>
</dbReference>
<evidence type="ECO:0000256" key="4">
    <source>
        <dbReference type="ARBA" id="ARBA00022729"/>
    </source>
</evidence>
<reference evidence="7 8" key="1">
    <citation type="journal article" date="2015" name="Int. J. Syst. Evol. Microbiol.">
        <title>Roseomonas oryzae sp. nov., isolated from paddy rhizosphere soil.</title>
        <authorList>
            <person name="Ramaprasad E.V."/>
            <person name="Sasikala Ch."/>
            <person name="Ramana Ch.V."/>
        </authorList>
    </citation>
    <scope>NUCLEOTIDE SEQUENCE [LARGE SCALE GENOMIC DNA]</scope>
    <source>
        <strain evidence="7 8">KCTC 42542</strain>
    </source>
</reference>
<evidence type="ECO:0000256" key="5">
    <source>
        <dbReference type="SAM" id="SignalP"/>
    </source>
</evidence>
<dbReference type="Proteomes" id="UP000322110">
    <property type="component" value="Unassembled WGS sequence"/>
</dbReference>
<keyword evidence="8" id="KW-1185">Reference proteome</keyword>
<dbReference type="Gene3D" id="3.10.105.10">
    <property type="entry name" value="Dipeptide-binding Protein, Domain 3"/>
    <property type="match status" value="1"/>
</dbReference>
<dbReference type="GO" id="GO:0030288">
    <property type="term" value="C:outer membrane-bounded periplasmic space"/>
    <property type="evidence" value="ECO:0007669"/>
    <property type="project" value="UniProtKB-ARBA"/>
</dbReference>
<evidence type="ECO:0000313" key="7">
    <source>
        <dbReference type="EMBL" id="KAA2213341.1"/>
    </source>
</evidence>
<accession>A0A5B2TFU3</accession>
<feature type="chain" id="PRO_5022953573" evidence="5">
    <location>
        <begin position="32"/>
        <end position="533"/>
    </location>
</feature>
<dbReference type="AlphaFoldDB" id="A0A5B2TFU3"/>
<dbReference type="EMBL" id="VUKA01000003">
    <property type="protein sequence ID" value="KAA2213341.1"/>
    <property type="molecule type" value="Genomic_DNA"/>
</dbReference>